<evidence type="ECO:0000259" key="2">
    <source>
        <dbReference type="Pfam" id="PF05970"/>
    </source>
</evidence>
<evidence type="ECO:0000313" key="5">
    <source>
        <dbReference type="RefSeq" id="XP_014678518.1"/>
    </source>
</evidence>
<keyword evidence="1" id="KW-0347">Helicase</keyword>
<dbReference type="InterPro" id="IPR049163">
    <property type="entry name" value="Pif1-like_2B_dom"/>
</dbReference>
<comment type="similarity">
    <text evidence="1">Belongs to the helicase family.</text>
</comment>
<keyword evidence="1" id="KW-0227">DNA damage</keyword>
<evidence type="ECO:0000259" key="3">
    <source>
        <dbReference type="Pfam" id="PF21530"/>
    </source>
</evidence>
<dbReference type="Proteomes" id="UP000695022">
    <property type="component" value="Unplaced"/>
</dbReference>
<dbReference type="PANTHER" id="PTHR10492:SF57">
    <property type="entry name" value="ATP-DEPENDENT DNA HELICASE"/>
    <property type="match status" value="1"/>
</dbReference>
<evidence type="ECO:0000313" key="4">
    <source>
        <dbReference type="Proteomes" id="UP000695022"/>
    </source>
</evidence>
<dbReference type="SUPFAM" id="SSF52540">
    <property type="entry name" value="P-loop containing nucleoside triphosphate hydrolases"/>
    <property type="match status" value="2"/>
</dbReference>
<accession>A0ABM1F247</accession>
<feature type="domain" description="DNA helicase Pif1-like 2B" evidence="3">
    <location>
        <begin position="609"/>
        <end position="654"/>
    </location>
</feature>
<dbReference type="Pfam" id="PF05970">
    <property type="entry name" value="PIF1"/>
    <property type="match status" value="1"/>
</dbReference>
<comment type="catalytic activity">
    <reaction evidence="1">
        <text>ATP + H2O = ADP + phosphate + H(+)</text>
        <dbReference type="Rhea" id="RHEA:13065"/>
        <dbReference type="ChEBI" id="CHEBI:15377"/>
        <dbReference type="ChEBI" id="CHEBI:15378"/>
        <dbReference type="ChEBI" id="CHEBI:30616"/>
        <dbReference type="ChEBI" id="CHEBI:43474"/>
        <dbReference type="ChEBI" id="CHEBI:456216"/>
        <dbReference type="EC" id="5.6.2.3"/>
    </reaction>
</comment>
<keyword evidence="1" id="KW-0234">DNA repair</keyword>
<evidence type="ECO:0000256" key="1">
    <source>
        <dbReference type="RuleBase" id="RU363044"/>
    </source>
</evidence>
<organism evidence="4 5">
    <name type="scientific">Priapulus caudatus</name>
    <name type="common">Priapulid worm</name>
    <dbReference type="NCBI Taxonomy" id="37621"/>
    <lineage>
        <taxon>Eukaryota</taxon>
        <taxon>Metazoa</taxon>
        <taxon>Ecdysozoa</taxon>
        <taxon>Scalidophora</taxon>
        <taxon>Priapulida</taxon>
        <taxon>Priapulimorpha</taxon>
        <taxon>Priapulimorphida</taxon>
        <taxon>Priapulidae</taxon>
        <taxon>Priapulus</taxon>
    </lineage>
</organism>
<keyword evidence="1" id="KW-0547">Nucleotide-binding</keyword>
<dbReference type="GeneID" id="106818314"/>
<protein>
    <recommendedName>
        <fullName evidence="1">ATP-dependent DNA helicase</fullName>
        <ecNumber evidence="1">5.6.2.3</ecNumber>
    </recommendedName>
</protein>
<keyword evidence="4" id="KW-1185">Reference proteome</keyword>
<proteinExistence type="inferred from homology"/>
<dbReference type="Gene3D" id="3.40.50.300">
    <property type="entry name" value="P-loop containing nucleotide triphosphate hydrolases"/>
    <property type="match status" value="1"/>
</dbReference>
<keyword evidence="1" id="KW-0067">ATP-binding</keyword>
<dbReference type="InterPro" id="IPR010285">
    <property type="entry name" value="DNA_helicase_pif1-like_DEAD"/>
</dbReference>
<reference evidence="5" key="1">
    <citation type="submission" date="2025-08" db="UniProtKB">
        <authorList>
            <consortium name="RefSeq"/>
        </authorList>
    </citation>
    <scope>IDENTIFICATION</scope>
</reference>
<dbReference type="RefSeq" id="XP_014678518.1">
    <property type="nucleotide sequence ID" value="XM_014823032.1"/>
</dbReference>
<comment type="cofactor">
    <cofactor evidence="1">
        <name>Mg(2+)</name>
        <dbReference type="ChEBI" id="CHEBI:18420"/>
    </cofactor>
</comment>
<keyword evidence="1" id="KW-0233">DNA recombination</keyword>
<dbReference type="InterPro" id="IPR027417">
    <property type="entry name" value="P-loop_NTPase"/>
</dbReference>
<name>A0ABM1F247_PRICU</name>
<gene>
    <name evidence="5" type="primary">LOC106818314</name>
</gene>
<dbReference type="PANTHER" id="PTHR10492">
    <property type="match status" value="1"/>
</dbReference>
<dbReference type="EC" id="5.6.2.3" evidence="1"/>
<feature type="domain" description="DNA helicase Pif1-like DEAD-box helicase" evidence="2">
    <location>
        <begin position="299"/>
        <end position="510"/>
    </location>
</feature>
<sequence>MRSLGSSEACWRLFGFNISERHPAVYAMRVHLQGEEMIYYEEGQQRQAAQQDHTTELTGFLSYNKAHPDTAVKYCDFPEIFTWHKPTKKWVPRRGSFNTIGRVLTIHPLAGEVYYLRMLLNHDQSKGAGCHEVLKRVHGHCHDTFKGACEALGLLQSDNEWHTILTDAALTQMCPQIKELFVTLLLFNKPSDPAALFDQHYMEWWDDLKQNMPTPPDDKLLRAMVLLDIERRLQNHSKELPDFYLPTIPHDMRQRVREQDDDYKHAHLPMVIQEELAYDITSLQSIVADRLNGNHALLPSQRAVYDAVMDAVQRKIPLAIFLDARGGTGKTYTLNALLAATRTLDNHKNISLAVASSGIVATLLLGSRTFHSRFKVPIQITESTTFQITKQSAVADLIDRAKLIVWDEAPMGHRHLLEALDRTLRDITSQDLPFGGKVMVLAGDFRQVLPVIKRGSRAQIVDASLKRSKLWSHFTLFNLTENMRVLQSGDDKELKEFDAWLLQLGNGHIDYIRDDTMVLPPHMCMTIDDTSRNSLNRSIMMAVSWVFPDLHDRKNDYEWIAQRAILAPKNSAVDTINEHISSTFPETLTMCRSADSTIDEDDATRFPTEYLNTINTAGMPPHCLALKKGMPLLLPMNLNPKEGLCNGTRLIVKEIVHGCLLKACQLQMVTREDGKCSFHGSHCSQLTMHSLSFGNVVSFQ</sequence>
<dbReference type="Pfam" id="PF21530">
    <property type="entry name" value="Pif1_2B_dom"/>
    <property type="match status" value="1"/>
</dbReference>
<keyword evidence="1" id="KW-0378">Hydrolase</keyword>